<dbReference type="EMBL" id="MDYP01000004">
    <property type="protein sequence ID" value="OQE10289.1"/>
    <property type="molecule type" value="Genomic_DNA"/>
</dbReference>
<evidence type="ECO:0000313" key="1">
    <source>
        <dbReference type="EMBL" id="OQE10289.1"/>
    </source>
</evidence>
<comment type="caution">
    <text evidence="1">The sequence shown here is derived from an EMBL/GenBank/DDBJ whole genome shotgun (WGS) entry which is preliminary data.</text>
</comment>
<evidence type="ECO:0000313" key="2">
    <source>
        <dbReference type="Proteomes" id="UP000191518"/>
    </source>
</evidence>
<accession>A0A1V6S977</accession>
<name>A0A1V6S977_9EURO</name>
<organism evidence="1 2">
    <name type="scientific">Penicillium vulpinum</name>
    <dbReference type="NCBI Taxonomy" id="29845"/>
    <lineage>
        <taxon>Eukaryota</taxon>
        <taxon>Fungi</taxon>
        <taxon>Dikarya</taxon>
        <taxon>Ascomycota</taxon>
        <taxon>Pezizomycotina</taxon>
        <taxon>Eurotiomycetes</taxon>
        <taxon>Eurotiomycetidae</taxon>
        <taxon>Eurotiales</taxon>
        <taxon>Aspergillaceae</taxon>
        <taxon>Penicillium</taxon>
    </lineage>
</organism>
<proteinExistence type="predicted"/>
<sequence>MARTHMVSVSGVNPYPNCLLCGVEISNLCPRNVDPTRSDILFKENKWKHYRKAKLEHVMVPSKEVEEAYLAKFPDMWSCMCRAILKGPGTKYSLSGITAIETSPTDPYIIPKNPSMARIGGKRRNIKYDDDTFTQFYAASIKKQLSRFKGENIGFVVHAHCWALLDRIISTTLVERKMEKFIRAARKYWRDHELWGIYDCLLGSWKYSGSKSAHPGFEYGCDIFMNPFIVPEVQKAIDNARKTKKKQSQRRGSNVPLEVAIMIAEWTCPIDYTPADVMNTRNMLSAWQWILPDWFWKRRLEEAIFVELKSLREASDSIDWQGLRLDLMALVSDQEWYSFSGLANRERVLSFMTAIKSNFLDMS</sequence>
<dbReference type="Proteomes" id="UP000191518">
    <property type="component" value="Unassembled WGS sequence"/>
</dbReference>
<reference evidence="2" key="1">
    <citation type="journal article" date="2017" name="Nat. Microbiol.">
        <title>Global analysis of biosynthetic gene clusters reveals vast potential of secondary metabolite production in Penicillium species.</title>
        <authorList>
            <person name="Nielsen J.C."/>
            <person name="Grijseels S."/>
            <person name="Prigent S."/>
            <person name="Ji B."/>
            <person name="Dainat J."/>
            <person name="Nielsen K.F."/>
            <person name="Frisvad J.C."/>
            <person name="Workman M."/>
            <person name="Nielsen J."/>
        </authorList>
    </citation>
    <scope>NUCLEOTIDE SEQUENCE [LARGE SCALE GENOMIC DNA]</scope>
    <source>
        <strain evidence="2">IBT 29486</strain>
    </source>
</reference>
<keyword evidence="2" id="KW-1185">Reference proteome</keyword>
<gene>
    <name evidence="1" type="ORF">PENVUL_c004G02342</name>
</gene>
<protein>
    <submittedName>
        <fullName evidence="1">Uncharacterized protein</fullName>
    </submittedName>
</protein>
<dbReference type="STRING" id="29845.A0A1V6S977"/>
<dbReference type="OrthoDB" id="4524525at2759"/>
<dbReference type="AlphaFoldDB" id="A0A1V6S977"/>